<sequence length="895" mass="89712">MTRSAPSLRALAATLAHTSAAALVVLGVSALLAAGATFAIGGARDARDDTLRAAVAATAPSQRDLSDGMRGSISPRPGSVTHGLDPETASAWGATFDRLTAIGETMPPEVAAITGDPRAVVRLDRAKAVPVDGARAPDTELILSFDPALAGLVTVVEGTLPGPIAPGEPIPIALTETVAEQFGWPLGQVRNVQYSAGARELVLVGLLEARDPDAGEWDHAAVALQASEVDNFERPPTFIGVGYADAASVGSVAELAAASRVEFWFPVHPERLQADAAERTAEGLHRFSSTVNELPVLMNVGSVFPVTVTPAGTTAGVISQTLPLLGTLTALLGVAASGVALAGAAVLVLAVRAIVTRRRPLLALVAARGASDGARAGFLAVDAALPAVLGSVLGVGAGSVVLGEAPAPGAVFAGIAVVVIAAVAAALTGALLVRTRMRVDDRARTRSRLRTALEGGAVLVAGGLVAILLTTPASARSGTSPLAIVVPAALVALGCLLALRLTPLALRGAEALGRRRRGLVPLLGPARAGRDPSAGAVPVLALIAGIAVAVLGAGLHATVTDGIRDAARSQVGADVRVDARYLGAELALAAAQTEGIAASALVSDDDDVELEFPDGDGRITVYAVDPEAFRAAAADGVPVPPDGTDPIRALVSRTVADRLDGAGIELAGTAIETAQVVPDDSPFGRANSWIAIPLDAAEQLRLKVTPSAFVARVEPDADAAEVRGRLAALFDGIGTARTPQDVVADRVDAPAVRSLVAALTVAVVAAGVLTVLGALLALSLAAPARGRLFALLRALGSPARREYALVVWELAPALLLAVPIGAVVGVALVPLVTAGVELTTFTGGSAAPAVSLGLAASGLVVAALVAVVAVAVLAAAAIARIPGATRAVRTVDEEG</sequence>
<dbReference type="AlphaFoldDB" id="A0A387B7J4"/>
<dbReference type="Proteomes" id="UP000278886">
    <property type="component" value="Chromosome"/>
</dbReference>
<organism evidence="3 4">
    <name type="scientific">Protaetiibacter intestinalis</name>
    <dbReference type="NCBI Taxonomy" id="2419774"/>
    <lineage>
        <taxon>Bacteria</taxon>
        <taxon>Bacillati</taxon>
        <taxon>Actinomycetota</taxon>
        <taxon>Actinomycetes</taxon>
        <taxon>Micrococcales</taxon>
        <taxon>Microbacteriaceae</taxon>
        <taxon>Protaetiibacter</taxon>
    </lineage>
</organism>
<dbReference type="PANTHER" id="PTHR30572">
    <property type="entry name" value="MEMBRANE COMPONENT OF TRANSPORTER-RELATED"/>
    <property type="match status" value="1"/>
</dbReference>
<keyword evidence="2" id="KW-1133">Transmembrane helix</keyword>
<dbReference type="EMBL" id="CP032630">
    <property type="protein sequence ID" value="AYF97056.1"/>
    <property type="molecule type" value="Genomic_DNA"/>
</dbReference>
<protein>
    <submittedName>
        <fullName evidence="3">FtsX-like permease family protein</fullName>
    </submittedName>
</protein>
<dbReference type="RefSeq" id="WP_120761407.1">
    <property type="nucleotide sequence ID" value="NZ_CP032630.1"/>
</dbReference>
<keyword evidence="4" id="KW-1185">Reference proteome</keyword>
<gene>
    <name evidence="3" type="ORF">D7I47_01505</name>
</gene>
<dbReference type="GO" id="GO:0005886">
    <property type="term" value="C:plasma membrane"/>
    <property type="evidence" value="ECO:0007669"/>
    <property type="project" value="TreeGrafter"/>
</dbReference>
<feature type="transmembrane region" description="Helical" evidence="2">
    <location>
        <begin position="482"/>
        <end position="506"/>
    </location>
</feature>
<dbReference type="PANTHER" id="PTHR30572:SF4">
    <property type="entry name" value="ABC TRANSPORTER PERMEASE YTRF"/>
    <property type="match status" value="1"/>
</dbReference>
<dbReference type="KEGG" id="lyd:D7I47_01505"/>
<dbReference type="InterPro" id="IPR050250">
    <property type="entry name" value="Macrolide_Exporter_MacB"/>
</dbReference>
<keyword evidence="2" id="KW-0812">Transmembrane</keyword>
<dbReference type="OrthoDB" id="3719151at2"/>
<feature type="transmembrane region" description="Helical" evidence="2">
    <location>
        <begin position="537"/>
        <end position="559"/>
    </location>
</feature>
<feature type="transmembrane region" description="Helical" evidence="2">
    <location>
        <begin position="755"/>
        <end position="782"/>
    </location>
</feature>
<proteinExistence type="predicted"/>
<feature type="transmembrane region" description="Helical" evidence="2">
    <location>
        <begin position="376"/>
        <end position="398"/>
    </location>
</feature>
<reference evidence="4" key="1">
    <citation type="submission" date="2018-09" db="EMBL/GenBank/DDBJ databases">
        <title>Genome sequencing of strain 2DFWR-13.</title>
        <authorList>
            <person name="Heo J."/>
            <person name="Kim S.-J."/>
            <person name="Kwon S.-W."/>
        </authorList>
    </citation>
    <scope>NUCLEOTIDE SEQUENCE [LARGE SCALE GENOMIC DNA]</scope>
    <source>
        <strain evidence="4">2DFWR-13</strain>
    </source>
</reference>
<feature type="transmembrane region" description="Helical" evidence="2">
    <location>
        <begin position="803"/>
        <end position="832"/>
    </location>
</feature>
<keyword evidence="2" id="KW-0472">Membrane</keyword>
<feature type="transmembrane region" description="Helical" evidence="2">
    <location>
        <begin position="852"/>
        <end position="879"/>
    </location>
</feature>
<evidence type="ECO:0000313" key="4">
    <source>
        <dbReference type="Proteomes" id="UP000278886"/>
    </source>
</evidence>
<evidence type="ECO:0000256" key="2">
    <source>
        <dbReference type="SAM" id="Phobius"/>
    </source>
</evidence>
<dbReference type="GO" id="GO:0022857">
    <property type="term" value="F:transmembrane transporter activity"/>
    <property type="evidence" value="ECO:0007669"/>
    <property type="project" value="TreeGrafter"/>
</dbReference>
<feature type="transmembrane region" description="Helical" evidence="2">
    <location>
        <begin position="452"/>
        <end position="470"/>
    </location>
</feature>
<accession>A0A387B7J4</accession>
<feature type="transmembrane region" description="Helical" evidence="2">
    <location>
        <begin position="410"/>
        <end position="432"/>
    </location>
</feature>
<evidence type="ECO:0000256" key="1">
    <source>
        <dbReference type="SAM" id="MobiDB-lite"/>
    </source>
</evidence>
<feature type="region of interest" description="Disordered" evidence="1">
    <location>
        <begin position="58"/>
        <end position="85"/>
    </location>
</feature>
<evidence type="ECO:0000313" key="3">
    <source>
        <dbReference type="EMBL" id="AYF97056.1"/>
    </source>
</evidence>
<feature type="transmembrane region" description="Helical" evidence="2">
    <location>
        <begin position="330"/>
        <end position="355"/>
    </location>
</feature>
<name>A0A387B7J4_9MICO</name>